<dbReference type="Gene3D" id="3.30.565.10">
    <property type="entry name" value="Histidine kinase-like ATPase, C-terminal domain"/>
    <property type="match status" value="2"/>
</dbReference>
<keyword evidence="3" id="KW-1185">Reference proteome</keyword>
<evidence type="ECO:0000313" key="3">
    <source>
        <dbReference type="Proteomes" id="UP000315388"/>
    </source>
</evidence>
<proteinExistence type="predicted"/>
<dbReference type="PROSITE" id="PS50109">
    <property type="entry name" value="HIS_KIN"/>
    <property type="match status" value="1"/>
</dbReference>
<gene>
    <name evidence="2" type="ORF">FHY56_08195</name>
</gene>
<organism evidence="2 3">
    <name type="scientific">Brucella gallinifaecis</name>
    <dbReference type="NCBI Taxonomy" id="215590"/>
    <lineage>
        <taxon>Bacteria</taxon>
        <taxon>Pseudomonadati</taxon>
        <taxon>Pseudomonadota</taxon>
        <taxon>Alphaproteobacteria</taxon>
        <taxon>Hyphomicrobiales</taxon>
        <taxon>Brucellaceae</taxon>
        <taxon>Brucella/Ochrobactrum group</taxon>
        <taxon>Brucella</taxon>
    </lineage>
</organism>
<dbReference type="RefSeq" id="WP_140904673.1">
    <property type="nucleotide sequence ID" value="NZ_JBHTMD010000007.1"/>
</dbReference>
<keyword evidence="2" id="KW-0418">Kinase</keyword>
<dbReference type="InterPro" id="IPR043836">
    <property type="entry name" value="DHp"/>
</dbReference>
<dbReference type="AlphaFoldDB" id="A0A502BP06"/>
<name>A0A502BP06_9HYPH</name>
<dbReference type="EMBL" id="VEWJ01000004">
    <property type="protein sequence ID" value="TPF75904.1"/>
    <property type="molecule type" value="Genomic_DNA"/>
</dbReference>
<dbReference type="OrthoDB" id="9806130at2"/>
<dbReference type="SUPFAM" id="SSF55874">
    <property type="entry name" value="ATPase domain of HSP90 chaperone/DNA topoisomerase II/histidine kinase"/>
    <property type="match status" value="2"/>
</dbReference>
<sequence length="993" mass="111659">MITGVAFQTKARTVDHLGREQIADTPTAISELWKNAFDAYARNVALDIFDGATPVAVIEDDGHGMNRDEFVSRWLVVGTESKATTERTSIGDRNGLRLRPRQGQKGIGRLSCANLGPILLLVSKRRGTPFVAALVDWRLFENPFLNLSDIQIPVVDFGKKEELFDQLPGLVSALLRNLNDPEDAARSVRLEAAWVAYDRLYEEEHAEGASNKMGAPSLELRSSIEKLKFEPRHLAQWPVWSGEAEHGTALLISGINYDLQVELNTEIADSTARAARDRFFETLSSFVDPFVDPLNPEARAVELDFAYAVRTWHGDVPELVVGSEKQFDRRLLDGLEHQIIGTIDKNGVFEGRVKAFGGWVKDPCCIEPPRDLAIPTRADSEVGPFDIYIASMEFVAANTTLPKLEFQRYQELAERYSGFMIFRDGLRVLPYGRTDNDFFEIESRRSKNAGREFWNHRQMFGRLAITRDANPNLKDKAGREGLLDNRAAKTLKLIVANILSQLARRYFGSASSIRGEVLPQIKASNKAERAKSERNKLRQRQRKEFRSKLDSYVKDLPPLVRELEGFAQSLDIADEGGIADAQAAFETYKDRVAGFRLSGAPKTLGSLEEKYADYRDSMRSAASLIDTAAEEIERQIERINPAQPRNLLERQLARHSSQITHRILQWKKIIEGLQRAEFQRIKDLIAERNKYFHAEASPLLLLFDRGELSFAETAKRLEQEKERVDAENEDLFLPYIGALESLKESIDLEHLAAFGMEEAGDMRAELDRLNSLAQLGIAVEIVGHELQAYDDIIGAALRRLPDEVRESKAAKDIAFGYEGLTDQLRFLSPLRLAGQKIQRWITGFEIADYLSEFFKIPLANNGITLVATDSFKSFRVFDQQSRLFPVFINLVNNSLYWVGTSDRDDRRILLDVMDGVVIVADSGPGVDPEDVDSLFSLFFTRKARGGRGVGLYLSRANLSAGGHRIRYMSSSKALPLPGATFAIEFRGAEFDGE</sequence>
<dbReference type="InterPro" id="IPR036890">
    <property type="entry name" value="HATPase_C_sf"/>
</dbReference>
<dbReference type="SMART" id="SM00387">
    <property type="entry name" value="HATPase_c"/>
    <property type="match status" value="1"/>
</dbReference>
<evidence type="ECO:0000313" key="2">
    <source>
        <dbReference type="EMBL" id="TPF75904.1"/>
    </source>
</evidence>
<dbReference type="Pfam" id="PF02518">
    <property type="entry name" value="HATPase_c"/>
    <property type="match status" value="1"/>
</dbReference>
<feature type="domain" description="Histidine kinase" evidence="1">
    <location>
        <begin position="876"/>
        <end position="989"/>
    </location>
</feature>
<dbReference type="GO" id="GO:0016301">
    <property type="term" value="F:kinase activity"/>
    <property type="evidence" value="ECO:0007669"/>
    <property type="project" value="UniProtKB-KW"/>
</dbReference>
<dbReference type="Pfam" id="PF13589">
    <property type="entry name" value="HATPase_c_3"/>
    <property type="match status" value="1"/>
</dbReference>
<evidence type="ECO:0000259" key="1">
    <source>
        <dbReference type="PROSITE" id="PS50109"/>
    </source>
</evidence>
<dbReference type="InterPro" id="IPR005467">
    <property type="entry name" value="His_kinase_dom"/>
</dbReference>
<protein>
    <submittedName>
        <fullName evidence="2">Histidine kinase</fullName>
    </submittedName>
</protein>
<reference evidence="2 3" key="1">
    <citation type="journal article" date="2003" name="Int. J. Syst. Evol. Microbiol.">
        <title>Towards a standardized format for the description of a novel species (of an established genus): Ochrobactrum gallinifaecis sp. nov.</title>
        <authorList>
            <person name="Kampfer P."/>
            <person name="Buczolits S."/>
            <person name="Albrecht A."/>
            <person name="Busse H.J."/>
            <person name="Stackebrandt E."/>
        </authorList>
    </citation>
    <scope>NUCLEOTIDE SEQUENCE [LARGE SCALE GENOMIC DNA]</scope>
    <source>
        <strain evidence="2 3">ISO 196</strain>
    </source>
</reference>
<keyword evidence="2" id="KW-0808">Transferase</keyword>
<dbReference type="Proteomes" id="UP000315388">
    <property type="component" value="Unassembled WGS sequence"/>
</dbReference>
<dbReference type="Pfam" id="PF19191">
    <property type="entry name" value="HEF_HK"/>
    <property type="match status" value="1"/>
</dbReference>
<comment type="caution">
    <text evidence="2">The sequence shown here is derived from an EMBL/GenBank/DDBJ whole genome shotgun (WGS) entry which is preliminary data.</text>
</comment>
<dbReference type="InterPro" id="IPR003594">
    <property type="entry name" value="HATPase_dom"/>
</dbReference>
<accession>A0A502BP06</accession>